<evidence type="ECO:0000313" key="10">
    <source>
        <dbReference type="EMBL" id="SNT54345.1"/>
    </source>
</evidence>
<comment type="similarity">
    <text evidence="2">Belongs to the binding-protein-dependent transport system permease family. FecCD subfamily.</text>
</comment>
<evidence type="ECO:0000256" key="3">
    <source>
        <dbReference type="ARBA" id="ARBA00022448"/>
    </source>
</evidence>
<dbReference type="GO" id="GO:0033214">
    <property type="term" value="P:siderophore-iron import into cell"/>
    <property type="evidence" value="ECO:0007669"/>
    <property type="project" value="TreeGrafter"/>
</dbReference>
<keyword evidence="3" id="KW-0813">Transport</keyword>
<evidence type="ECO:0000256" key="5">
    <source>
        <dbReference type="ARBA" id="ARBA00022692"/>
    </source>
</evidence>
<dbReference type="PANTHER" id="PTHR30472:SF1">
    <property type="entry name" value="FE(3+) DICITRATE TRANSPORT SYSTEM PERMEASE PROTEIN FECC-RELATED"/>
    <property type="match status" value="1"/>
</dbReference>
<keyword evidence="4" id="KW-1003">Cell membrane</keyword>
<feature type="transmembrane region" description="Helical" evidence="9">
    <location>
        <begin position="295"/>
        <end position="317"/>
    </location>
</feature>
<dbReference type="InterPro" id="IPR037294">
    <property type="entry name" value="ABC_BtuC-like"/>
</dbReference>
<dbReference type="RefSeq" id="WP_089251762.1">
    <property type="nucleotide sequence ID" value="NZ_FZPH01000009.1"/>
</dbReference>
<dbReference type="GO" id="GO:0022857">
    <property type="term" value="F:transmembrane transporter activity"/>
    <property type="evidence" value="ECO:0007669"/>
    <property type="project" value="InterPro"/>
</dbReference>
<evidence type="ECO:0000256" key="9">
    <source>
        <dbReference type="SAM" id="Phobius"/>
    </source>
</evidence>
<evidence type="ECO:0000256" key="1">
    <source>
        <dbReference type="ARBA" id="ARBA00004651"/>
    </source>
</evidence>
<organism evidence="10 11">
    <name type="scientific">Asanoa hainanensis</name>
    <dbReference type="NCBI Taxonomy" id="560556"/>
    <lineage>
        <taxon>Bacteria</taxon>
        <taxon>Bacillati</taxon>
        <taxon>Actinomycetota</taxon>
        <taxon>Actinomycetes</taxon>
        <taxon>Micromonosporales</taxon>
        <taxon>Micromonosporaceae</taxon>
        <taxon>Asanoa</taxon>
    </lineage>
</organism>
<comment type="subcellular location">
    <subcellularLocation>
        <location evidence="1">Cell membrane</location>
        <topology evidence="1">Multi-pass membrane protein</topology>
    </subcellularLocation>
</comment>
<keyword evidence="7 9" id="KW-0472">Membrane</keyword>
<dbReference type="CDD" id="cd06550">
    <property type="entry name" value="TM_ABC_iron-siderophores_like"/>
    <property type="match status" value="1"/>
</dbReference>
<protein>
    <submittedName>
        <fullName evidence="10">Iron complex transport system permease protein</fullName>
    </submittedName>
</protein>
<feature type="region of interest" description="Disordered" evidence="8">
    <location>
        <begin position="1"/>
        <end position="22"/>
    </location>
</feature>
<dbReference type="Pfam" id="PF01032">
    <property type="entry name" value="FecCD"/>
    <property type="match status" value="1"/>
</dbReference>
<dbReference type="Proteomes" id="UP000198362">
    <property type="component" value="Unassembled WGS sequence"/>
</dbReference>
<feature type="transmembrane region" description="Helical" evidence="9">
    <location>
        <begin position="76"/>
        <end position="96"/>
    </location>
</feature>
<sequence length="349" mass="35506">MLTAVSPAPTETAPPPRSAPRRRATVGVAAAAGLLLAAVVLSVAVGTRWIDPATVWHVLWHPDGSQESAIVHDVRIPRTLLAVAVGAALGLAGAVMQALTRNPLAEPGLLGVNTGAATGVVVAIAFVGTNSLGGYVWFAFAGAGLLSVAVFVLGGAGRVPTPDRLVLAGVAVDAVLSMLIWTVLMTRPDSFLRYRHWDVGSLTDRGYDVLGQVAPFLVLGIAAALLLGRGLNALALGDDAAKAVGARPGRIRLAGMVVVTLLCGAVTAAVGPIAFLGLAVPFAARLLVGADNRAILAMSMLIGPGIFVIADVLGRVVVAPSELQVGIVTAVIGGPVFIALCRRRRVGVL</sequence>
<dbReference type="SUPFAM" id="SSF81345">
    <property type="entry name" value="ABC transporter involved in vitamin B12 uptake, BtuC"/>
    <property type="match status" value="1"/>
</dbReference>
<feature type="transmembrane region" description="Helical" evidence="9">
    <location>
        <begin position="26"/>
        <end position="50"/>
    </location>
</feature>
<dbReference type="InterPro" id="IPR000522">
    <property type="entry name" value="ABC_transptr_permease_BtuC"/>
</dbReference>
<feature type="transmembrane region" description="Helical" evidence="9">
    <location>
        <begin position="209"/>
        <end position="228"/>
    </location>
</feature>
<dbReference type="AlphaFoldDB" id="A0A239NHJ8"/>
<feature type="transmembrane region" description="Helical" evidence="9">
    <location>
        <begin position="108"/>
        <end position="128"/>
    </location>
</feature>
<dbReference type="FunFam" id="1.10.3470.10:FF:000001">
    <property type="entry name" value="Vitamin B12 ABC transporter permease BtuC"/>
    <property type="match status" value="1"/>
</dbReference>
<feature type="compositionally biased region" description="Low complexity" evidence="8">
    <location>
        <begin position="1"/>
        <end position="11"/>
    </location>
</feature>
<feature type="transmembrane region" description="Helical" evidence="9">
    <location>
        <begin position="134"/>
        <end position="153"/>
    </location>
</feature>
<evidence type="ECO:0000256" key="8">
    <source>
        <dbReference type="SAM" id="MobiDB-lite"/>
    </source>
</evidence>
<dbReference type="EMBL" id="FZPH01000009">
    <property type="protein sequence ID" value="SNT54345.1"/>
    <property type="molecule type" value="Genomic_DNA"/>
</dbReference>
<keyword evidence="5 9" id="KW-0812">Transmembrane</keyword>
<gene>
    <name evidence="10" type="ORF">SAMN05421812_10944</name>
</gene>
<accession>A0A239NHJ8</accession>
<reference evidence="10 11" key="1">
    <citation type="submission" date="2017-06" db="EMBL/GenBank/DDBJ databases">
        <authorList>
            <person name="Kim H.J."/>
            <person name="Triplett B.A."/>
        </authorList>
    </citation>
    <scope>NUCLEOTIDE SEQUENCE [LARGE SCALE GENOMIC DNA]</scope>
    <source>
        <strain evidence="10 11">CGMCC 4.5593</strain>
    </source>
</reference>
<keyword evidence="6 9" id="KW-1133">Transmembrane helix</keyword>
<dbReference type="OrthoDB" id="9782305at2"/>
<evidence type="ECO:0000256" key="7">
    <source>
        <dbReference type="ARBA" id="ARBA00023136"/>
    </source>
</evidence>
<feature type="transmembrane region" description="Helical" evidence="9">
    <location>
        <begin position="323"/>
        <end position="341"/>
    </location>
</feature>
<name>A0A239NHJ8_9ACTN</name>
<evidence type="ECO:0000256" key="6">
    <source>
        <dbReference type="ARBA" id="ARBA00022989"/>
    </source>
</evidence>
<feature type="transmembrane region" description="Helical" evidence="9">
    <location>
        <begin position="165"/>
        <end position="184"/>
    </location>
</feature>
<dbReference type="Gene3D" id="1.10.3470.10">
    <property type="entry name" value="ABC transporter involved in vitamin B12 uptake, BtuC"/>
    <property type="match status" value="1"/>
</dbReference>
<dbReference type="GO" id="GO:0005886">
    <property type="term" value="C:plasma membrane"/>
    <property type="evidence" value="ECO:0007669"/>
    <property type="project" value="UniProtKB-SubCell"/>
</dbReference>
<dbReference type="PANTHER" id="PTHR30472">
    <property type="entry name" value="FERRIC ENTEROBACTIN TRANSPORT SYSTEM PERMEASE PROTEIN"/>
    <property type="match status" value="1"/>
</dbReference>
<keyword evidence="11" id="KW-1185">Reference proteome</keyword>
<evidence type="ECO:0000256" key="4">
    <source>
        <dbReference type="ARBA" id="ARBA00022475"/>
    </source>
</evidence>
<proteinExistence type="inferred from homology"/>
<evidence type="ECO:0000256" key="2">
    <source>
        <dbReference type="ARBA" id="ARBA00007935"/>
    </source>
</evidence>
<evidence type="ECO:0000313" key="11">
    <source>
        <dbReference type="Proteomes" id="UP000198362"/>
    </source>
</evidence>